<dbReference type="Proteomes" id="UP000003764">
    <property type="component" value="Unassembled WGS sequence"/>
</dbReference>
<evidence type="ECO:0000256" key="1">
    <source>
        <dbReference type="ARBA" id="ARBA00003238"/>
    </source>
</evidence>
<accession>A0ABN0A7U7</accession>
<dbReference type="Gene3D" id="3.30.1180.10">
    <property type="match status" value="1"/>
</dbReference>
<dbReference type="EMBL" id="ADNT01000090">
    <property type="protein sequence ID" value="EFG49276.1"/>
    <property type="molecule type" value="Genomic_DNA"/>
</dbReference>
<dbReference type="InterPro" id="IPR050270">
    <property type="entry name" value="DegV_domain_contain"/>
</dbReference>
<comment type="caution">
    <text evidence="3">The sequence shown here is derived from an EMBL/GenBank/DDBJ whole genome shotgun (WGS) entry which is preliminary data.</text>
</comment>
<protein>
    <submittedName>
        <fullName evidence="3">EDD domain protein, DegV family</fullName>
    </submittedName>
</protein>
<dbReference type="SUPFAM" id="SSF82549">
    <property type="entry name" value="DAK1/DegV-like"/>
    <property type="match status" value="1"/>
</dbReference>
<name>A0ABN0A7U7_AERVM</name>
<dbReference type="InterPro" id="IPR043168">
    <property type="entry name" value="DegV_C"/>
</dbReference>
<dbReference type="Gene3D" id="2.20.28.50">
    <property type="entry name" value="degv family protein"/>
    <property type="match status" value="1"/>
</dbReference>
<dbReference type="Gene3D" id="3.40.50.10440">
    <property type="entry name" value="Dihydroxyacetone kinase, domain 1"/>
    <property type="match status" value="1"/>
</dbReference>
<evidence type="ECO:0000313" key="3">
    <source>
        <dbReference type="EMBL" id="EFG49276.1"/>
    </source>
</evidence>
<organism evidence="3 4">
    <name type="scientific">Aerococcus viridans (strain ATCC 11563 / DSM 20340 / CCUG 4311 / JCM 20461 / NBRC 12219 / NCTC 8251 / M1)</name>
    <dbReference type="NCBI Taxonomy" id="655812"/>
    <lineage>
        <taxon>Bacteria</taxon>
        <taxon>Bacillati</taxon>
        <taxon>Bacillota</taxon>
        <taxon>Bacilli</taxon>
        <taxon>Lactobacillales</taxon>
        <taxon>Aerococcaceae</taxon>
        <taxon>Aerococcus</taxon>
    </lineage>
</organism>
<dbReference type="PROSITE" id="PS51482">
    <property type="entry name" value="DEGV"/>
    <property type="match status" value="1"/>
</dbReference>
<gene>
    <name evidence="3" type="ORF">HMPREF0061_1372</name>
</gene>
<dbReference type="InterPro" id="IPR003797">
    <property type="entry name" value="DegV"/>
</dbReference>
<evidence type="ECO:0000313" key="4">
    <source>
        <dbReference type="Proteomes" id="UP000003764"/>
    </source>
</evidence>
<sequence>MMSEFILSSCSTADLTEKHFNSRGINYVCFHFMVDGKEYKDDLGKSISYDDFYKAMSNGAETKTSQVNVGEFVDYFSSFLKEGKDILHVSLSSGLSGVYNSACAAKQLLEAEYPDRKIYIVDSLAASSGYGLLMDKLADLRDDGYTLEQLYDWVENNKLNLHHWFFSTDLSFYVKGGRISKTSGFVGTTFKICPLLNMDENGKLTPQQKVRGKRRVISLIVDKMKNHAIKDLEYSDKCYISHSAFNTEAQEVARLIEESFPNLKNKVEINNVGTTIGSHTGPGTVALFFWGDSRKNR</sequence>
<dbReference type="Pfam" id="PF02645">
    <property type="entry name" value="DegV"/>
    <property type="match status" value="1"/>
</dbReference>
<dbReference type="NCBIfam" id="TIGR00762">
    <property type="entry name" value="DegV"/>
    <property type="match status" value="1"/>
</dbReference>
<proteinExistence type="predicted"/>
<keyword evidence="4" id="KW-1185">Reference proteome</keyword>
<keyword evidence="2" id="KW-0446">Lipid-binding</keyword>
<comment type="function">
    <text evidence="1">May bind long-chain fatty acids, such as palmitate, and may play a role in lipid transport or fatty acid metabolism.</text>
</comment>
<reference evidence="3 4" key="1">
    <citation type="submission" date="2010-04" db="EMBL/GenBank/DDBJ databases">
        <authorList>
            <person name="Muzny D."/>
            <person name="Qin X."/>
            <person name="Deng J."/>
            <person name="Jiang H."/>
            <person name="Liu Y."/>
            <person name="Qu J."/>
            <person name="Song X.-Z."/>
            <person name="Zhang L."/>
            <person name="Thornton R."/>
            <person name="Coyle M."/>
            <person name="Francisco L."/>
            <person name="Jackson L."/>
            <person name="Javaid M."/>
            <person name="Korchina V."/>
            <person name="Kovar C."/>
            <person name="Mata R."/>
            <person name="Mathew T."/>
            <person name="Ngo R."/>
            <person name="Nguyen L."/>
            <person name="Nguyen N."/>
            <person name="Okwuonu G."/>
            <person name="Ongeri F."/>
            <person name="Pham C."/>
            <person name="Simmons D."/>
            <person name="Wilczek-Boney K."/>
            <person name="Hale W."/>
            <person name="Jakkamsetti A."/>
            <person name="Pham P."/>
            <person name="Ruth R."/>
            <person name="San Lucas F."/>
            <person name="Warren J."/>
            <person name="Zhang J."/>
            <person name="Zhao Z."/>
            <person name="Zhou C."/>
            <person name="Zhu D."/>
            <person name="Lee S."/>
            <person name="Bess C."/>
            <person name="Blankenburg K."/>
            <person name="Forbes L."/>
            <person name="Fu Q."/>
            <person name="Gubbala S."/>
            <person name="Hirani K."/>
            <person name="Jayaseelan J.C."/>
            <person name="Lara F."/>
            <person name="Munidasa M."/>
            <person name="Palculict T."/>
            <person name="Patil S."/>
            <person name="Pu L.-L."/>
            <person name="Saada N."/>
            <person name="Tang L."/>
            <person name="Weissenberger G."/>
            <person name="Zhu Y."/>
            <person name="Hemphill L."/>
            <person name="Shang Y."/>
            <person name="Youmans B."/>
            <person name="Ayvaz T."/>
            <person name="Ross M."/>
            <person name="Santibanez J."/>
            <person name="Aqrawi P."/>
            <person name="Gross S."/>
            <person name="Joshi V."/>
            <person name="Fowler G."/>
            <person name="Nazareth L."/>
            <person name="Reid J."/>
            <person name="Worley K."/>
            <person name="Petrosino J."/>
            <person name="Highlander S."/>
            <person name="Gibbs R."/>
            <person name="Gibbs R."/>
        </authorList>
    </citation>
    <scope>NUCLEOTIDE SEQUENCE [LARGE SCALE GENOMIC DNA]</scope>
    <source>
        <strain evidence="3 4">ATCC 11563</strain>
    </source>
</reference>
<evidence type="ECO:0000256" key="2">
    <source>
        <dbReference type="ARBA" id="ARBA00023121"/>
    </source>
</evidence>
<dbReference type="PANTHER" id="PTHR33434:SF3">
    <property type="entry name" value="DEGV DOMAIN-CONTAINING PROTEIN YITS"/>
    <property type="match status" value="1"/>
</dbReference>
<dbReference type="PANTHER" id="PTHR33434">
    <property type="entry name" value="DEGV DOMAIN-CONTAINING PROTEIN DR_1986-RELATED"/>
    <property type="match status" value="1"/>
</dbReference>